<dbReference type="NCBIfam" id="NF033591">
    <property type="entry name" value="transpos_IS4_2"/>
    <property type="match status" value="1"/>
</dbReference>
<evidence type="ECO:0000313" key="3">
    <source>
        <dbReference type="Proteomes" id="UP000236284"/>
    </source>
</evidence>
<dbReference type="InterPro" id="IPR012337">
    <property type="entry name" value="RNaseH-like_sf"/>
</dbReference>
<protein>
    <submittedName>
        <fullName evidence="2">IS4 family transposase</fullName>
    </submittedName>
</protein>
<dbReference type="Pfam" id="PF01609">
    <property type="entry name" value="DDE_Tnp_1"/>
    <property type="match status" value="1"/>
</dbReference>
<evidence type="ECO:0000313" key="2">
    <source>
        <dbReference type="EMBL" id="PNJ93289.1"/>
    </source>
</evidence>
<dbReference type="RefSeq" id="WP_146029039.1">
    <property type="nucleotide sequence ID" value="NZ_NJHS01000289.1"/>
</dbReference>
<keyword evidence="3" id="KW-1185">Reference proteome</keyword>
<reference evidence="2 3" key="1">
    <citation type="submission" date="2017-06" db="EMBL/GenBank/DDBJ databases">
        <title>Genome variation in co-occurring toxic Cylindrospermopsis raciborskii strains determines phenotypic plasticity.</title>
        <authorList>
            <person name="Willis A."/>
            <person name="Woodhouse J."/>
            <person name="Ongley S."/>
            <person name="Jex A."/>
            <person name="Burford M."/>
            <person name="Neilan B."/>
        </authorList>
    </citation>
    <scope>NUCLEOTIDE SEQUENCE [LARGE SCALE GENOMIC DNA]</scope>
    <source>
        <strain evidence="2 3">C07</strain>
    </source>
</reference>
<dbReference type="InterPro" id="IPR047658">
    <property type="entry name" value="IS4-like_transpos"/>
</dbReference>
<feature type="non-terminal residue" evidence="2">
    <location>
        <position position="232"/>
    </location>
</feature>
<dbReference type="Proteomes" id="UP000236284">
    <property type="component" value="Unassembled WGS sequence"/>
</dbReference>
<name>A0ABX4WIL5_9CYAN</name>
<proteinExistence type="predicted"/>
<organism evidence="2 3">
    <name type="scientific">Cylindrospermopsis raciborskii C07</name>
    <dbReference type="NCBI Taxonomy" id="2014886"/>
    <lineage>
        <taxon>Bacteria</taxon>
        <taxon>Bacillati</taxon>
        <taxon>Cyanobacteriota</taxon>
        <taxon>Cyanophyceae</taxon>
        <taxon>Nostocales</taxon>
        <taxon>Aphanizomenonaceae</taxon>
        <taxon>Cylindrospermopsis</taxon>
    </lineage>
</organism>
<evidence type="ECO:0000259" key="1">
    <source>
        <dbReference type="Pfam" id="PF01609"/>
    </source>
</evidence>
<feature type="domain" description="Transposase IS4-like" evidence="1">
    <location>
        <begin position="124"/>
        <end position="211"/>
    </location>
</feature>
<comment type="caution">
    <text evidence="2">The sequence shown here is derived from an EMBL/GenBank/DDBJ whole genome shotgun (WGS) entry which is preliminary data.</text>
</comment>
<dbReference type="InterPro" id="IPR002559">
    <property type="entry name" value="Transposase_11"/>
</dbReference>
<dbReference type="SUPFAM" id="SSF53098">
    <property type="entry name" value="Ribonuclease H-like"/>
    <property type="match status" value="1"/>
</dbReference>
<dbReference type="EMBL" id="NJHS01000289">
    <property type="protein sequence ID" value="PNJ93289.1"/>
    <property type="molecule type" value="Genomic_DNA"/>
</dbReference>
<sequence length="232" mass="27878">MLPQSYHKIFRKHLSEQQYLTLEILLLLIQAYRQVKLSKLASLFPQPIKYESRKRNLQRFLGINKLCVKLLWFPLIKYWIRQSLTPQQLNREQRRFFHKKQYQKYGYWMVALDRTQWKGRNIFMVTLVWGTHALPLYWETLNHVGNSNLSTQKRLIKTAIKLLKKCRIVVLADKEFHSAKLAKWLDEQGVYFALRQKKDLHFQEEIGLEYQVLKNQGFKPGMSKFYQGVKCG</sequence>
<accession>A0ABX4WIL5</accession>
<gene>
    <name evidence="2" type="ORF">CEP15_14950</name>
</gene>